<sequence>MRSLLMALSVTLASPALADVTHSIDARFGVAYQSDPNSPNGRVQTLYQGRYTSTYTHRADNGLQFRFELGVEVGNFEPRRPTALAPNASIGVQFD</sequence>
<evidence type="ECO:0008006" key="4">
    <source>
        <dbReference type="Google" id="ProtNLM"/>
    </source>
</evidence>
<dbReference type="AlphaFoldDB" id="A0A2T8HQW6"/>
<accession>A0A2T8HQW6</accession>
<comment type="caution">
    <text evidence="2">The sequence shown here is derived from an EMBL/GenBank/DDBJ whole genome shotgun (WGS) entry which is preliminary data.</text>
</comment>
<name>A0A2T8HQW6_9RHOB</name>
<dbReference type="OrthoDB" id="7874705at2"/>
<evidence type="ECO:0000313" key="3">
    <source>
        <dbReference type="Proteomes" id="UP000245911"/>
    </source>
</evidence>
<dbReference type="RefSeq" id="WP_116559377.1">
    <property type="nucleotide sequence ID" value="NZ_QDKM01000008.1"/>
</dbReference>
<organism evidence="2 3">
    <name type="scientific">Pararhodobacter oceanensis</name>
    <dbReference type="NCBI Taxonomy" id="2172121"/>
    <lineage>
        <taxon>Bacteria</taxon>
        <taxon>Pseudomonadati</taxon>
        <taxon>Pseudomonadota</taxon>
        <taxon>Alphaproteobacteria</taxon>
        <taxon>Rhodobacterales</taxon>
        <taxon>Paracoccaceae</taxon>
        <taxon>Pararhodobacter</taxon>
    </lineage>
</organism>
<keyword evidence="3" id="KW-1185">Reference proteome</keyword>
<evidence type="ECO:0000256" key="1">
    <source>
        <dbReference type="SAM" id="SignalP"/>
    </source>
</evidence>
<evidence type="ECO:0000313" key="2">
    <source>
        <dbReference type="EMBL" id="PVH27857.1"/>
    </source>
</evidence>
<proteinExistence type="predicted"/>
<dbReference type="Proteomes" id="UP000245911">
    <property type="component" value="Unassembled WGS sequence"/>
</dbReference>
<protein>
    <recommendedName>
        <fullName evidence="4">Porin</fullName>
    </recommendedName>
</protein>
<dbReference type="EMBL" id="QDKM01000008">
    <property type="protein sequence ID" value="PVH27857.1"/>
    <property type="molecule type" value="Genomic_DNA"/>
</dbReference>
<feature type="chain" id="PRO_5015786999" description="Porin" evidence="1">
    <location>
        <begin position="19"/>
        <end position="95"/>
    </location>
</feature>
<keyword evidence="1" id="KW-0732">Signal</keyword>
<gene>
    <name evidence="2" type="ORF">DDE20_15200</name>
</gene>
<feature type="signal peptide" evidence="1">
    <location>
        <begin position="1"/>
        <end position="18"/>
    </location>
</feature>
<reference evidence="2 3" key="1">
    <citation type="submission" date="2018-04" db="EMBL/GenBank/DDBJ databases">
        <title>Pararhodobacter oceanense sp. nov., isolated from marine intertidal sediment.</title>
        <authorList>
            <person name="Wang X.-L."/>
            <person name="Du Z.-J."/>
        </authorList>
    </citation>
    <scope>NUCLEOTIDE SEQUENCE [LARGE SCALE GENOMIC DNA]</scope>
    <source>
        <strain evidence="2 3">AM505</strain>
    </source>
</reference>